<evidence type="ECO:0000256" key="4">
    <source>
        <dbReference type="SAM" id="SignalP"/>
    </source>
</evidence>
<sequence>MILMMMKKKWSSWALFPLLLLHPRQWRDQWRGSTKWGRHHFSRRPLKWWRTLQRTPLFHGTKLATVSSSGTRIASPPTSFPSTSSTTTSPASFASSTPMWGFRKVDPDRWEFANEGFLGGQRYLLKTIKRRRNAPQNIQQQGRGTSVELGQYGVDNEIDRLKRDRDILMTEIVKLRQQNQNSRDYVVSIEKRLQRNEKKQQQMMTFLARALKSPSFLEQLIQQKEWEKELSIGELGRKRRLPPSRSVENLQLEGQVDTNQVFGLEEESIEPEIETFFSSTTGDLCYQVQDQNTTVVLDIADPIVDPSWEELLIEGLAGRDETEGVELVDGSEVDSEVEELVAKMPDWDEDVFDLVNQMGKLESEPW</sequence>
<keyword evidence="4" id="KW-0732">Signal</keyword>
<dbReference type="SMART" id="SM00415">
    <property type="entry name" value="HSF"/>
    <property type="match status" value="1"/>
</dbReference>
<organism evidence="6 7">
    <name type="scientific">Stephania yunnanensis</name>
    <dbReference type="NCBI Taxonomy" id="152371"/>
    <lineage>
        <taxon>Eukaryota</taxon>
        <taxon>Viridiplantae</taxon>
        <taxon>Streptophyta</taxon>
        <taxon>Embryophyta</taxon>
        <taxon>Tracheophyta</taxon>
        <taxon>Spermatophyta</taxon>
        <taxon>Magnoliopsida</taxon>
        <taxon>Ranunculales</taxon>
        <taxon>Menispermaceae</taxon>
        <taxon>Menispermoideae</taxon>
        <taxon>Cissampelideae</taxon>
        <taxon>Stephania</taxon>
    </lineage>
</organism>
<protein>
    <recommendedName>
        <fullName evidence="5">HSF-type DNA-binding domain-containing protein</fullName>
    </recommendedName>
</protein>
<feature type="compositionally biased region" description="Low complexity" evidence="3">
    <location>
        <begin position="74"/>
        <end position="95"/>
    </location>
</feature>
<evidence type="ECO:0000313" key="6">
    <source>
        <dbReference type="EMBL" id="KAK9142329.1"/>
    </source>
</evidence>
<evidence type="ECO:0000313" key="7">
    <source>
        <dbReference type="Proteomes" id="UP001420932"/>
    </source>
</evidence>
<keyword evidence="2" id="KW-0238">DNA-binding</keyword>
<dbReference type="GO" id="GO:0034605">
    <property type="term" value="P:cellular response to heat"/>
    <property type="evidence" value="ECO:0007669"/>
    <property type="project" value="TreeGrafter"/>
</dbReference>
<dbReference type="PANTHER" id="PTHR10015">
    <property type="entry name" value="HEAT SHOCK TRANSCRIPTION FACTOR"/>
    <property type="match status" value="1"/>
</dbReference>
<feature type="signal peptide" evidence="4">
    <location>
        <begin position="1"/>
        <end position="26"/>
    </location>
</feature>
<dbReference type="Proteomes" id="UP001420932">
    <property type="component" value="Unassembled WGS sequence"/>
</dbReference>
<evidence type="ECO:0000259" key="5">
    <source>
        <dbReference type="SMART" id="SM00415"/>
    </source>
</evidence>
<keyword evidence="7" id="KW-1185">Reference proteome</keyword>
<dbReference type="GO" id="GO:0003700">
    <property type="term" value="F:DNA-binding transcription factor activity"/>
    <property type="evidence" value="ECO:0007669"/>
    <property type="project" value="InterPro"/>
</dbReference>
<dbReference type="InterPro" id="IPR000232">
    <property type="entry name" value="HSF_DNA-bd"/>
</dbReference>
<feature type="region of interest" description="Disordered" evidence="3">
    <location>
        <begin position="68"/>
        <end position="95"/>
    </location>
</feature>
<evidence type="ECO:0000256" key="2">
    <source>
        <dbReference type="ARBA" id="ARBA00023125"/>
    </source>
</evidence>
<dbReference type="EMBL" id="JBBNAF010000005">
    <property type="protein sequence ID" value="KAK9142329.1"/>
    <property type="molecule type" value="Genomic_DNA"/>
</dbReference>
<feature type="chain" id="PRO_5043047774" description="HSF-type DNA-binding domain-containing protein" evidence="4">
    <location>
        <begin position="27"/>
        <end position="366"/>
    </location>
</feature>
<dbReference type="GO" id="GO:0005634">
    <property type="term" value="C:nucleus"/>
    <property type="evidence" value="ECO:0007669"/>
    <property type="project" value="TreeGrafter"/>
</dbReference>
<keyword evidence="1" id="KW-0346">Stress response</keyword>
<dbReference type="GO" id="GO:0000978">
    <property type="term" value="F:RNA polymerase II cis-regulatory region sequence-specific DNA binding"/>
    <property type="evidence" value="ECO:0007669"/>
    <property type="project" value="TreeGrafter"/>
</dbReference>
<proteinExistence type="predicted"/>
<feature type="domain" description="HSF-type DNA-binding" evidence="5">
    <location>
        <begin position="53"/>
        <end position="131"/>
    </location>
</feature>
<dbReference type="AlphaFoldDB" id="A0AAP0PGS9"/>
<evidence type="ECO:0000256" key="1">
    <source>
        <dbReference type="ARBA" id="ARBA00023016"/>
    </source>
</evidence>
<name>A0AAP0PGS9_9MAGN</name>
<dbReference type="Gene3D" id="1.10.10.10">
    <property type="entry name" value="Winged helix-like DNA-binding domain superfamily/Winged helix DNA-binding domain"/>
    <property type="match status" value="1"/>
</dbReference>
<dbReference type="GO" id="GO:0006357">
    <property type="term" value="P:regulation of transcription by RNA polymerase II"/>
    <property type="evidence" value="ECO:0007669"/>
    <property type="project" value="TreeGrafter"/>
</dbReference>
<gene>
    <name evidence="6" type="ORF">Syun_011729</name>
</gene>
<reference evidence="6 7" key="1">
    <citation type="submission" date="2024-01" db="EMBL/GenBank/DDBJ databases">
        <title>Genome assemblies of Stephania.</title>
        <authorList>
            <person name="Yang L."/>
        </authorList>
    </citation>
    <scope>NUCLEOTIDE SEQUENCE [LARGE SCALE GENOMIC DNA]</scope>
    <source>
        <strain evidence="6">YNDBR</strain>
        <tissue evidence="6">Leaf</tissue>
    </source>
</reference>
<evidence type="ECO:0000256" key="3">
    <source>
        <dbReference type="SAM" id="MobiDB-lite"/>
    </source>
</evidence>
<comment type="caution">
    <text evidence="6">The sequence shown here is derived from an EMBL/GenBank/DDBJ whole genome shotgun (WGS) entry which is preliminary data.</text>
</comment>
<dbReference type="InterPro" id="IPR036388">
    <property type="entry name" value="WH-like_DNA-bd_sf"/>
</dbReference>
<dbReference type="PANTHER" id="PTHR10015:SF338">
    <property type="entry name" value="HEAT STRESS TRANSCRIPTION FACTOR A-2"/>
    <property type="match status" value="1"/>
</dbReference>
<accession>A0AAP0PGS9</accession>